<keyword evidence="1" id="KW-1133">Transmembrane helix</keyword>
<dbReference type="RefSeq" id="WP_202018676.1">
    <property type="nucleotide sequence ID" value="NZ_JAEHNR010000119.1"/>
</dbReference>
<evidence type="ECO:0000313" key="3">
    <source>
        <dbReference type="Proteomes" id="UP000640912"/>
    </source>
</evidence>
<dbReference type="Proteomes" id="UP000640912">
    <property type="component" value="Unassembled WGS sequence"/>
</dbReference>
<gene>
    <name evidence="2" type="ORF">JEM47_09575</name>
</gene>
<name>A0ABS1LWN6_9LACO</name>
<feature type="transmembrane region" description="Helical" evidence="1">
    <location>
        <begin position="129"/>
        <end position="154"/>
    </location>
</feature>
<feature type="transmembrane region" description="Helical" evidence="1">
    <location>
        <begin position="12"/>
        <end position="29"/>
    </location>
</feature>
<keyword evidence="1" id="KW-0812">Transmembrane</keyword>
<organism evidence="2 3">
    <name type="scientific">Lactobacillus kitasatonis</name>
    <dbReference type="NCBI Taxonomy" id="237446"/>
    <lineage>
        <taxon>Bacteria</taxon>
        <taxon>Bacillati</taxon>
        <taxon>Bacillota</taxon>
        <taxon>Bacilli</taxon>
        <taxon>Lactobacillales</taxon>
        <taxon>Lactobacillaceae</taxon>
        <taxon>Lactobacillus</taxon>
    </lineage>
</organism>
<sequence length="159" mass="18240">MKNNGTQKKKKLRAYGVTLFCLILFIIWLTSLCHDALLKYTWDKIIQDVIWTGIFGIASFCSFYDAKKIGTSQAINDEDDERDKFIEMKTGKTMFTISQYLIFSLGAIALIGAIVLYNRGTSNDFGSMILMSIAVTLLVIWNLLILIWLLITFINYRRD</sequence>
<evidence type="ECO:0000313" key="2">
    <source>
        <dbReference type="EMBL" id="MBL1072697.1"/>
    </source>
</evidence>
<comment type="caution">
    <text evidence="2">The sequence shown here is derived from an EMBL/GenBank/DDBJ whole genome shotgun (WGS) entry which is preliminary data.</text>
</comment>
<protein>
    <submittedName>
        <fullName evidence="2">Uncharacterized protein</fullName>
    </submittedName>
</protein>
<reference evidence="2 3" key="1">
    <citation type="journal article" date="2021" name="Microorganisms">
        <title>Dual Inhibition of Salmonella enterica and Clostridium perfringens by New Probiotic Candidates Isolated from Chicken Intestinal Mucosa.</title>
        <authorList>
            <person name="Lone A."/>
            <person name="Mottawea W."/>
            <person name="Ait Chait Y."/>
            <person name="Hammami R."/>
        </authorList>
    </citation>
    <scope>NUCLEOTIDE SEQUENCE [LARGE SCALE GENOMIC DNA]</scope>
    <source>
        <strain evidence="2 3">A12</strain>
    </source>
</reference>
<keyword evidence="1" id="KW-0472">Membrane</keyword>
<feature type="transmembrane region" description="Helical" evidence="1">
    <location>
        <begin position="97"/>
        <end position="117"/>
    </location>
</feature>
<proteinExistence type="predicted"/>
<dbReference type="EMBL" id="JAEHNR010000119">
    <property type="protein sequence ID" value="MBL1072697.1"/>
    <property type="molecule type" value="Genomic_DNA"/>
</dbReference>
<evidence type="ECO:0000256" key="1">
    <source>
        <dbReference type="SAM" id="Phobius"/>
    </source>
</evidence>
<accession>A0ABS1LWN6</accession>
<feature type="transmembrane region" description="Helical" evidence="1">
    <location>
        <begin position="49"/>
        <end position="66"/>
    </location>
</feature>
<keyword evidence="3" id="KW-1185">Reference proteome</keyword>